<evidence type="ECO:0000313" key="14">
    <source>
        <dbReference type="EMBL" id="MFC6148243.1"/>
    </source>
</evidence>
<dbReference type="PRINTS" id="PR00344">
    <property type="entry name" value="BCTRLSENSOR"/>
</dbReference>
<evidence type="ECO:0000256" key="2">
    <source>
        <dbReference type="ARBA" id="ARBA00004236"/>
    </source>
</evidence>
<name>A0ABW1QH07_9ACTN</name>
<dbReference type="SUPFAM" id="SSF47384">
    <property type="entry name" value="Homodimeric domain of signal transducing histidine kinase"/>
    <property type="match status" value="1"/>
</dbReference>
<protein>
    <recommendedName>
        <fullName evidence="3">histidine kinase</fullName>
        <ecNumber evidence="3">2.7.13.3</ecNumber>
    </recommendedName>
</protein>
<dbReference type="PROSITE" id="PS50109">
    <property type="entry name" value="HIS_KIN"/>
    <property type="match status" value="1"/>
</dbReference>
<dbReference type="Gene3D" id="6.10.340.10">
    <property type="match status" value="1"/>
</dbReference>
<dbReference type="CDD" id="cd00075">
    <property type="entry name" value="HATPase"/>
    <property type="match status" value="1"/>
</dbReference>
<reference evidence="15" key="1">
    <citation type="journal article" date="2019" name="Int. J. Syst. Evol. Microbiol.">
        <title>The Global Catalogue of Microorganisms (GCM) 10K type strain sequencing project: providing services to taxonomists for standard genome sequencing and annotation.</title>
        <authorList>
            <consortium name="The Broad Institute Genomics Platform"/>
            <consortium name="The Broad Institute Genome Sequencing Center for Infectious Disease"/>
            <person name="Wu L."/>
            <person name="Ma J."/>
        </authorList>
    </citation>
    <scope>NUCLEOTIDE SEQUENCE [LARGE SCALE GENOMIC DNA]</scope>
    <source>
        <strain evidence="15">CGMCC 4.7198</strain>
    </source>
</reference>
<dbReference type="PROSITE" id="PS50885">
    <property type="entry name" value="HAMP"/>
    <property type="match status" value="1"/>
</dbReference>
<keyword evidence="7 14" id="KW-0418">Kinase</keyword>
<sequence>MTDPARTRSWRRWLHDHTEQVSLAARISILTTVAVGVTLACVSVIIYVSVKSEFTSSVDENLVSRATAAVRAGVVTESDIQGLPEAALLAADVHMAVIEADRDYTGLESFVGPDELAVAAGSRTHSLRTSQIGGTSYRIVAVNAGNGRALVLGQSLANIEAALDRLRVVLWTIGAFGVLVAGLLGSVVATSGLRPVRRLTTAVEHVARTEELKPIAVHGRDDLARLTVAYNQMMVALDASQQRQRQLVADAGHELRTPLTSLKTNIELLGQAEQRGGMSTEARRELIGDVHAQLDELATLVGDLVELARDAGAPDPEPIDLVDVIETAVERVQRRAPGISMNVQLEHWIVVGESRALERAVTNLLDNAAKWSPPLGEIDVRLRDGVLTVADAGPGISDEDLPHVFDRFYRSRDARRLPGSGLGLAIVAQAAQRHGGTVTASRGPNGGALMTLRIPGRGLGDDGTTPADPV</sequence>
<dbReference type="InterPro" id="IPR036890">
    <property type="entry name" value="HATPase_C_sf"/>
</dbReference>
<dbReference type="Pfam" id="PF00672">
    <property type="entry name" value="HAMP"/>
    <property type="match status" value="1"/>
</dbReference>
<dbReference type="Pfam" id="PF00512">
    <property type="entry name" value="HisKA"/>
    <property type="match status" value="1"/>
</dbReference>
<keyword evidence="4" id="KW-0597">Phosphoprotein</keyword>
<evidence type="ECO:0000256" key="6">
    <source>
        <dbReference type="ARBA" id="ARBA00022692"/>
    </source>
</evidence>
<comment type="caution">
    <text evidence="14">The sequence shown here is derived from an EMBL/GenBank/DDBJ whole genome shotgun (WGS) entry which is preliminary data.</text>
</comment>
<evidence type="ECO:0000313" key="15">
    <source>
        <dbReference type="Proteomes" id="UP001596097"/>
    </source>
</evidence>
<evidence type="ECO:0000256" key="5">
    <source>
        <dbReference type="ARBA" id="ARBA00022679"/>
    </source>
</evidence>
<evidence type="ECO:0000256" key="11">
    <source>
        <dbReference type="SAM" id="Phobius"/>
    </source>
</evidence>
<dbReference type="EMBL" id="JBHSQL010000002">
    <property type="protein sequence ID" value="MFC6148243.1"/>
    <property type="molecule type" value="Genomic_DNA"/>
</dbReference>
<comment type="subcellular location">
    <subcellularLocation>
        <location evidence="2">Cell membrane</location>
    </subcellularLocation>
</comment>
<dbReference type="InterPro" id="IPR005467">
    <property type="entry name" value="His_kinase_dom"/>
</dbReference>
<evidence type="ECO:0000259" key="12">
    <source>
        <dbReference type="PROSITE" id="PS50109"/>
    </source>
</evidence>
<keyword evidence="6 11" id="KW-0812">Transmembrane</keyword>
<evidence type="ECO:0000256" key="1">
    <source>
        <dbReference type="ARBA" id="ARBA00000085"/>
    </source>
</evidence>
<feature type="domain" description="Histidine kinase" evidence="12">
    <location>
        <begin position="250"/>
        <end position="458"/>
    </location>
</feature>
<dbReference type="PANTHER" id="PTHR45436">
    <property type="entry name" value="SENSOR HISTIDINE KINASE YKOH"/>
    <property type="match status" value="1"/>
</dbReference>
<keyword evidence="9" id="KW-0902">Two-component regulatory system</keyword>
<dbReference type="PANTHER" id="PTHR45436:SF5">
    <property type="entry name" value="SENSOR HISTIDINE KINASE TRCS"/>
    <property type="match status" value="1"/>
</dbReference>
<dbReference type="InterPro" id="IPR036097">
    <property type="entry name" value="HisK_dim/P_sf"/>
</dbReference>
<feature type="domain" description="HAMP" evidence="13">
    <location>
        <begin position="190"/>
        <end position="242"/>
    </location>
</feature>
<evidence type="ECO:0000256" key="3">
    <source>
        <dbReference type="ARBA" id="ARBA00012438"/>
    </source>
</evidence>
<organism evidence="14 15">
    <name type="scientific">Mumia xiangluensis</name>
    <dbReference type="NCBI Taxonomy" id="1678900"/>
    <lineage>
        <taxon>Bacteria</taxon>
        <taxon>Bacillati</taxon>
        <taxon>Actinomycetota</taxon>
        <taxon>Actinomycetes</taxon>
        <taxon>Propionibacteriales</taxon>
        <taxon>Nocardioidaceae</taxon>
        <taxon>Mumia</taxon>
    </lineage>
</organism>
<keyword evidence="10 11" id="KW-0472">Membrane</keyword>
<dbReference type="SMART" id="SM00387">
    <property type="entry name" value="HATPase_c"/>
    <property type="match status" value="1"/>
</dbReference>
<accession>A0ABW1QH07</accession>
<dbReference type="GO" id="GO:0016301">
    <property type="term" value="F:kinase activity"/>
    <property type="evidence" value="ECO:0007669"/>
    <property type="project" value="UniProtKB-KW"/>
</dbReference>
<dbReference type="SMART" id="SM00388">
    <property type="entry name" value="HisKA"/>
    <property type="match status" value="1"/>
</dbReference>
<evidence type="ECO:0000256" key="10">
    <source>
        <dbReference type="ARBA" id="ARBA00023136"/>
    </source>
</evidence>
<feature type="transmembrane region" description="Helical" evidence="11">
    <location>
        <begin position="21"/>
        <end position="48"/>
    </location>
</feature>
<keyword evidence="15" id="KW-1185">Reference proteome</keyword>
<dbReference type="InterPro" id="IPR003594">
    <property type="entry name" value="HATPase_dom"/>
</dbReference>
<dbReference type="SUPFAM" id="SSF55874">
    <property type="entry name" value="ATPase domain of HSP90 chaperone/DNA topoisomerase II/histidine kinase"/>
    <property type="match status" value="1"/>
</dbReference>
<evidence type="ECO:0000256" key="8">
    <source>
        <dbReference type="ARBA" id="ARBA00022989"/>
    </source>
</evidence>
<evidence type="ECO:0000259" key="13">
    <source>
        <dbReference type="PROSITE" id="PS50885"/>
    </source>
</evidence>
<evidence type="ECO:0000256" key="9">
    <source>
        <dbReference type="ARBA" id="ARBA00023012"/>
    </source>
</evidence>
<dbReference type="CDD" id="cd06225">
    <property type="entry name" value="HAMP"/>
    <property type="match status" value="1"/>
</dbReference>
<dbReference type="Proteomes" id="UP001596097">
    <property type="component" value="Unassembled WGS sequence"/>
</dbReference>
<dbReference type="EC" id="2.7.13.3" evidence="3"/>
<dbReference type="Gene3D" id="3.30.565.10">
    <property type="entry name" value="Histidine kinase-like ATPase, C-terminal domain"/>
    <property type="match status" value="1"/>
</dbReference>
<dbReference type="InterPro" id="IPR003660">
    <property type="entry name" value="HAMP_dom"/>
</dbReference>
<dbReference type="InterPro" id="IPR050428">
    <property type="entry name" value="TCS_sensor_his_kinase"/>
</dbReference>
<proteinExistence type="predicted"/>
<dbReference type="Pfam" id="PF02518">
    <property type="entry name" value="HATPase_c"/>
    <property type="match status" value="1"/>
</dbReference>
<comment type="catalytic activity">
    <reaction evidence="1">
        <text>ATP + protein L-histidine = ADP + protein N-phospho-L-histidine.</text>
        <dbReference type="EC" id="2.7.13.3"/>
    </reaction>
</comment>
<dbReference type="Gene3D" id="1.10.287.130">
    <property type="match status" value="1"/>
</dbReference>
<dbReference type="RefSeq" id="WP_228552724.1">
    <property type="nucleotide sequence ID" value="NZ_JBHSQL010000002.1"/>
</dbReference>
<keyword evidence="8 11" id="KW-1133">Transmembrane helix</keyword>
<dbReference type="InterPro" id="IPR003661">
    <property type="entry name" value="HisK_dim/P_dom"/>
</dbReference>
<evidence type="ECO:0000256" key="7">
    <source>
        <dbReference type="ARBA" id="ARBA00022777"/>
    </source>
</evidence>
<feature type="transmembrane region" description="Helical" evidence="11">
    <location>
        <begin position="168"/>
        <end position="189"/>
    </location>
</feature>
<evidence type="ECO:0000256" key="4">
    <source>
        <dbReference type="ARBA" id="ARBA00022553"/>
    </source>
</evidence>
<keyword evidence="5" id="KW-0808">Transferase</keyword>
<gene>
    <name evidence="14" type="ORF">ACFPYK_02480</name>
</gene>
<dbReference type="InterPro" id="IPR004358">
    <property type="entry name" value="Sig_transdc_His_kin-like_C"/>
</dbReference>
<dbReference type="CDD" id="cd00082">
    <property type="entry name" value="HisKA"/>
    <property type="match status" value="1"/>
</dbReference>
<dbReference type="SMART" id="SM00304">
    <property type="entry name" value="HAMP"/>
    <property type="match status" value="1"/>
</dbReference>